<dbReference type="InterPro" id="IPR007159">
    <property type="entry name" value="SpoVT-AbrB_dom"/>
</dbReference>
<organism evidence="3">
    <name type="scientific">Bacillus sp. BS1807G30</name>
    <dbReference type="NCBI Taxonomy" id="3153756"/>
    <lineage>
        <taxon>Bacteria</taxon>
        <taxon>Bacillati</taxon>
        <taxon>Bacillota</taxon>
        <taxon>Bacilli</taxon>
        <taxon>Bacillales</taxon>
        <taxon>Bacillaceae</taxon>
        <taxon>Bacillus</taxon>
    </lineage>
</organism>
<evidence type="ECO:0000313" key="3">
    <source>
        <dbReference type="EMBL" id="XBM04571.1"/>
    </source>
</evidence>
<dbReference type="RefSeq" id="WP_008347289.1">
    <property type="nucleotide sequence ID" value="NZ_CP157353.1"/>
</dbReference>
<dbReference type="EMBL" id="CP157353">
    <property type="protein sequence ID" value="XBM04571.1"/>
    <property type="molecule type" value="Genomic_DNA"/>
</dbReference>
<dbReference type="SUPFAM" id="SSF89447">
    <property type="entry name" value="AbrB/MazE/MraZ-like"/>
    <property type="match status" value="1"/>
</dbReference>
<dbReference type="PANTHER" id="PTHR36432">
    <property type="match status" value="1"/>
</dbReference>
<dbReference type="Pfam" id="PF18277">
    <property type="entry name" value="AbrB_C"/>
    <property type="match status" value="1"/>
</dbReference>
<dbReference type="Gene3D" id="2.10.260.10">
    <property type="match status" value="1"/>
</dbReference>
<keyword evidence="1 3" id="KW-0238">DNA-binding</keyword>
<evidence type="ECO:0000259" key="2">
    <source>
        <dbReference type="PROSITE" id="PS51740"/>
    </source>
</evidence>
<name>A0AAU7FM00_9BACI</name>
<dbReference type="AlphaFoldDB" id="A0AAU7FM00"/>
<dbReference type="NCBIfam" id="TIGR01439">
    <property type="entry name" value="lp_hng_hel_AbrB"/>
    <property type="match status" value="1"/>
</dbReference>
<reference evidence="3" key="1">
    <citation type="submission" date="2024-05" db="EMBL/GenBank/DDBJ databases">
        <authorList>
            <person name="Liu Z."/>
        </authorList>
    </citation>
    <scope>NUCLEOTIDE SEQUENCE</scope>
    <source>
        <strain evidence="3">BS1807G30</strain>
    </source>
</reference>
<dbReference type="Pfam" id="PF04014">
    <property type="entry name" value="MazE_antitoxin"/>
    <property type="match status" value="1"/>
</dbReference>
<dbReference type="GO" id="GO:0003677">
    <property type="term" value="F:DNA binding"/>
    <property type="evidence" value="ECO:0007669"/>
    <property type="project" value="UniProtKB-UniRule"/>
</dbReference>
<evidence type="ECO:0000256" key="1">
    <source>
        <dbReference type="PROSITE-ProRule" id="PRU01076"/>
    </source>
</evidence>
<gene>
    <name evidence="3" type="ORF">ABG082_02025</name>
</gene>
<dbReference type="InterPro" id="IPR037914">
    <property type="entry name" value="SpoVT-AbrB_sf"/>
</dbReference>
<dbReference type="PANTHER" id="PTHR36432:SF4">
    <property type="entry name" value="TRANSITION STATE REGULATOR ABH-RELATED"/>
    <property type="match status" value="1"/>
</dbReference>
<protein>
    <submittedName>
        <fullName evidence="3">AbrB/MazE/SpoVT family DNA-binding domain-containing protein</fullName>
    </submittedName>
</protein>
<sequence length="94" mass="10787">MLSKDYVKYIDNVGRIVLPTDIRKRLKIHPRDMVEIYQEEGHIVMKPYWQDKPCIVTGEVTNSNKVLSGGVVISPEGARLLLQDLLALRLKKEI</sequence>
<dbReference type="InterPro" id="IPR052731">
    <property type="entry name" value="B_subtilis_Trans_State_Reg"/>
</dbReference>
<dbReference type="PROSITE" id="PS51740">
    <property type="entry name" value="SPOVT_ABRB"/>
    <property type="match status" value="1"/>
</dbReference>
<accession>A0AAU7FM00</accession>
<feature type="domain" description="SpoVT-AbrB" evidence="2">
    <location>
        <begin position="5"/>
        <end position="50"/>
    </location>
</feature>
<proteinExistence type="predicted"/>
<dbReference type="InterPro" id="IPR040678">
    <property type="entry name" value="AbrB_C"/>
</dbReference>